<organism evidence="2 3">
    <name type="scientific">Pleurodeles waltl</name>
    <name type="common">Iberian ribbed newt</name>
    <dbReference type="NCBI Taxonomy" id="8319"/>
    <lineage>
        <taxon>Eukaryota</taxon>
        <taxon>Metazoa</taxon>
        <taxon>Chordata</taxon>
        <taxon>Craniata</taxon>
        <taxon>Vertebrata</taxon>
        <taxon>Euteleostomi</taxon>
        <taxon>Amphibia</taxon>
        <taxon>Batrachia</taxon>
        <taxon>Caudata</taxon>
        <taxon>Salamandroidea</taxon>
        <taxon>Salamandridae</taxon>
        <taxon>Pleurodelinae</taxon>
        <taxon>Pleurodeles</taxon>
    </lineage>
</organism>
<protein>
    <submittedName>
        <fullName evidence="2">Uncharacterized protein</fullName>
    </submittedName>
</protein>
<evidence type="ECO:0000256" key="1">
    <source>
        <dbReference type="SAM" id="MobiDB-lite"/>
    </source>
</evidence>
<name>A0AAV7PKQ7_PLEWA</name>
<dbReference type="EMBL" id="JANPWB010000011">
    <property type="protein sequence ID" value="KAJ1127931.1"/>
    <property type="molecule type" value="Genomic_DNA"/>
</dbReference>
<keyword evidence="3" id="KW-1185">Reference proteome</keyword>
<dbReference type="Proteomes" id="UP001066276">
    <property type="component" value="Chromosome 7"/>
</dbReference>
<proteinExistence type="predicted"/>
<evidence type="ECO:0000313" key="2">
    <source>
        <dbReference type="EMBL" id="KAJ1127931.1"/>
    </source>
</evidence>
<accession>A0AAV7PKQ7</accession>
<evidence type="ECO:0000313" key="3">
    <source>
        <dbReference type="Proteomes" id="UP001066276"/>
    </source>
</evidence>
<dbReference type="AlphaFoldDB" id="A0AAV7PKQ7"/>
<feature type="compositionally biased region" description="Basic and acidic residues" evidence="1">
    <location>
        <begin position="37"/>
        <end position="54"/>
    </location>
</feature>
<comment type="caution">
    <text evidence="2">The sequence shown here is derived from an EMBL/GenBank/DDBJ whole genome shotgun (WGS) entry which is preliminary data.</text>
</comment>
<sequence length="130" mass="14484">MLADMPRLRRTLQHLSHKRRLRNKIHYPRGRGLAKIQDGRLGAELREPTGRGTREASSGAHRSPPVQHQSIREGPKAVGGRCPGRSRSALPCYTVGRAEYGLEACGRSTSRGLEWWTGLRRRDAPPGNSQ</sequence>
<feature type="region of interest" description="Disordered" evidence="1">
    <location>
        <begin position="23"/>
        <end position="87"/>
    </location>
</feature>
<gene>
    <name evidence="2" type="ORF">NDU88_006324</name>
</gene>
<reference evidence="2" key="1">
    <citation type="journal article" date="2022" name="bioRxiv">
        <title>Sequencing and chromosome-scale assembly of the giantPleurodeles waltlgenome.</title>
        <authorList>
            <person name="Brown T."/>
            <person name="Elewa A."/>
            <person name="Iarovenko S."/>
            <person name="Subramanian E."/>
            <person name="Araus A.J."/>
            <person name="Petzold A."/>
            <person name="Susuki M."/>
            <person name="Suzuki K.-i.T."/>
            <person name="Hayashi T."/>
            <person name="Toyoda A."/>
            <person name="Oliveira C."/>
            <person name="Osipova E."/>
            <person name="Leigh N.D."/>
            <person name="Simon A."/>
            <person name="Yun M.H."/>
        </authorList>
    </citation>
    <scope>NUCLEOTIDE SEQUENCE</scope>
    <source>
        <strain evidence="2">20211129_DDA</strain>
        <tissue evidence="2">Liver</tissue>
    </source>
</reference>